<evidence type="ECO:0000313" key="3">
    <source>
        <dbReference type="Proteomes" id="UP001501444"/>
    </source>
</evidence>
<feature type="region of interest" description="Disordered" evidence="1">
    <location>
        <begin position="139"/>
        <end position="159"/>
    </location>
</feature>
<accession>A0ABP5U6W8</accession>
<gene>
    <name evidence="2" type="ORF">GCM10010170_072900</name>
</gene>
<feature type="compositionally biased region" description="Basic residues" evidence="1">
    <location>
        <begin position="139"/>
        <end position="150"/>
    </location>
</feature>
<evidence type="ECO:0000256" key="1">
    <source>
        <dbReference type="SAM" id="MobiDB-lite"/>
    </source>
</evidence>
<sequence length="159" mass="16876">MVLALLIPAASAVAQTGSPGTAQTSCRTVVYSDIRQLVTIDLDTASDTSVRVLANQILAAAVANSLTTLPGRIQARLDGTADDLRAFLKTKLQASWSIDLRVAVNQTMTNAGSSDSAASDVMVERTERGFAQVSRLITVRRKVPPGRSRPRPPAETSRS</sequence>
<protein>
    <submittedName>
        <fullName evidence="2">Uncharacterized protein</fullName>
    </submittedName>
</protein>
<comment type="caution">
    <text evidence="2">The sequence shown here is derived from an EMBL/GenBank/DDBJ whole genome shotgun (WGS) entry which is preliminary data.</text>
</comment>
<name>A0ABP5U6W8_9ACTN</name>
<dbReference type="Proteomes" id="UP001501444">
    <property type="component" value="Unassembled WGS sequence"/>
</dbReference>
<proteinExistence type="predicted"/>
<keyword evidence="3" id="KW-1185">Reference proteome</keyword>
<dbReference type="RefSeq" id="WP_344617157.1">
    <property type="nucleotide sequence ID" value="NZ_BAAARV010000071.1"/>
</dbReference>
<evidence type="ECO:0000313" key="2">
    <source>
        <dbReference type="EMBL" id="GAA2371451.1"/>
    </source>
</evidence>
<dbReference type="EMBL" id="BAAARV010000071">
    <property type="protein sequence ID" value="GAA2371451.1"/>
    <property type="molecule type" value="Genomic_DNA"/>
</dbReference>
<reference evidence="3" key="1">
    <citation type="journal article" date="2019" name="Int. J. Syst. Evol. Microbiol.">
        <title>The Global Catalogue of Microorganisms (GCM) 10K type strain sequencing project: providing services to taxonomists for standard genome sequencing and annotation.</title>
        <authorList>
            <consortium name="The Broad Institute Genomics Platform"/>
            <consortium name="The Broad Institute Genome Sequencing Center for Infectious Disease"/>
            <person name="Wu L."/>
            <person name="Ma J."/>
        </authorList>
    </citation>
    <scope>NUCLEOTIDE SEQUENCE [LARGE SCALE GENOMIC DNA]</scope>
    <source>
        <strain evidence="3">JCM 3272</strain>
    </source>
</reference>
<organism evidence="2 3">
    <name type="scientific">Dactylosporangium salmoneum</name>
    <dbReference type="NCBI Taxonomy" id="53361"/>
    <lineage>
        <taxon>Bacteria</taxon>
        <taxon>Bacillati</taxon>
        <taxon>Actinomycetota</taxon>
        <taxon>Actinomycetes</taxon>
        <taxon>Micromonosporales</taxon>
        <taxon>Micromonosporaceae</taxon>
        <taxon>Dactylosporangium</taxon>
    </lineage>
</organism>